<dbReference type="Pfam" id="PF02470">
    <property type="entry name" value="MlaD"/>
    <property type="match status" value="1"/>
</dbReference>
<protein>
    <submittedName>
        <fullName evidence="3">Virulence factor Mce family protein</fullName>
    </submittedName>
</protein>
<gene>
    <name evidence="3" type="ORF">ACTIVE_5829</name>
</gene>
<dbReference type="PANTHER" id="PTHR33371:SF17">
    <property type="entry name" value="MCE-FAMILY PROTEIN MCE1B"/>
    <property type="match status" value="1"/>
</dbReference>
<sequence length="346" mass="36014">MNRRGLLGPLLKSLAFVAVTVVATAMLALSITQTGGGNTVSYKARFTDASGLRDGDSVRIAGVEVGRVGGIRVVGRRQALVTFSVGRGHRLPAASTATIKYLNLIGQRYVEIGRGAGGAGDLRPGATIPVERTAPALNLTQLFNGFQPLFQALSPKDVNQLAGSIVQVLQGEGGTVEGLLSTVGSLTSGIADKDQVIGQVIDNLNAVLDTINSRGDNLSSLITTLRRLVSGLAGDRTSIGTAISALDDLADATTGLLQEGRAPLKQDIAQLGRLSTNLNDDSPTIDGFLRTLPVKMAAIGRIGSYGSWMNFYLCEASVTGVTYRQYPGETHPAPTGVHSDAARCGS</sequence>
<evidence type="ECO:0000259" key="1">
    <source>
        <dbReference type="Pfam" id="PF02470"/>
    </source>
</evidence>
<dbReference type="GO" id="GO:0051701">
    <property type="term" value="P:biological process involved in interaction with host"/>
    <property type="evidence" value="ECO:0007669"/>
    <property type="project" value="TreeGrafter"/>
</dbReference>
<evidence type="ECO:0000313" key="4">
    <source>
        <dbReference type="Proteomes" id="UP000501240"/>
    </source>
</evidence>
<dbReference type="EMBL" id="CP053892">
    <property type="protein sequence ID" value="QKG24186.1"/>
    <property type="molecule type" value="Genomic_DNA"/>
</dbReference>
<dbReference type="InterPro" id="IPR052336">
    <property type="entry name" value="MlaD_Phospholipid_Transporter"/>
</dbReference>
<dbReference type="RefSeq" id="WP_173098026.1">
    <property type="nucleotide sequence ID" value="NZ_CP053892.1"/>
</dbReference>
<dbReference type="GO" id="GO:0005576">
    <property type="term" value="C:extracellular region"/>
    <property type="evidence" value="ECO:0007669"/>
    <property type="project" value="TreeGrafter"/>
</dbReference>
<dbReference type="InterPro" id="IPR024516">
    <property type="entry name" value="Mce_C"/>
</dbReference>
<feature type="domain" description="Mammalian cell entry C-terminal" evidence="2">
    <location>
        <begin position="121"/>
        <end position="295"/>
    </location>
</feature>
<reference evidence="3 4" key="1">
    <citation type="submission" date="2020-05" db="EMBL/GenBank/DDBJ databases">
        <title>Actinomadura verrucosospora NRRL-B18236 (PFL_A860) Genome sequencing and assembly.</title>
        <authorList>
            <person name="Samborskyy M."/>
        </authorList>
    </citation>
    <scope>NUCLEOTIDE SEQUENCE [LARGE SCALE GENOMIC DNA]</scope>
    <source>
        <strain evidence="3 4">NRRL:B18236</strain>
    </source>
</reference>
<dbReference type="InterPro" id="IPR003399">
    <property type="entry name" value="Mce/MlaD"/>
</dbReference>
<dbReference type="NCBIfam" id="TIGR00996">
    <property type="entry name" value="Mtu_fam_mce"/>
    <property type="match status" value="1"/>
</dbReference>
<organism evidence="3 4">
    <name type="scientific">Actinomadura verrucosospora</name>
    <dbReference type="NCBI Taxonomy" id="46165"/>
    <lineage>
        <taxon>Bacteria</taxon>
        <taxon>Bacillati</taxon>
        <taxon>Actinomycetota</taxon>
        <taxon>Actinomycetes</taxon>
        <taxon>Streptosporangiales</taxon>
        <taxon>Thermomonosporaceae</taxon>
        <taxon>Actinomadura</taxon>
    </lineage>
</organism>
<keyword evidence="4" id="KW-1185">Reference proteome</keyword>
<name>A0A7D3ZZF3_ACTVE</name>
<dbReference type="PANTHER" id="PTHR33371">
    <property type="entry name" value="INTERMEMBRANE PHOSPHOLIPID TRANSPORT SYSTEM BINDING PROTEIN MLAD-RELATED"/>
    <property type="match status" value="1"/>
</dbReference>
<dbReference type="Pfam" id="PF11887">
    <property type="entry name" value="Mce4_CUP1"/>
    <property type="match status" value="1"/>
</dbReference>
<dbReference type="AlphaFoldDB" id="A0A7D3ZZF3"/>
<feature type="domain" description="Mce/MlaD" evidence="1">
    <location>
        <begin position="39"/>
        <end position="112"/>
    </location>
</feature>
<dbReference type="InterPro" id="IPR005693">
    <property type="entry name" value="Mce"/>
</dbReference>
<evidence type="ECO:0000259" key="2">
    <source>
        <dbReference type="Pfam" id="PF11887"/>
    </source>
</evidence>
<dbReference type="Proteomes" id="UP000501240">
    <property type="component" value="Chromosome"/>
</dbReference>
<accession>A0A7D3ZZF3</accession>
<proteinExistence type="predicted"/>
<evidence type="ECO:0000313" key="3">
    <source>
        <dbReference type="EMBL" id="QKG24186.1"/>
    </source>
</evidence>